<dbReference type="InterPro" id="IPR002035">
    <property type="entry name" value="VWF_A"/>
</dbReference>
<dbReference type="PROSITE" id="PS50234">
    <property type="entry name" value="VWFA"/>
    <property type="match status" value="1"/>
</dbReference>
<sequence length="986" mass="105979">MLTPRLTNCQDCHKIPDLLKKIDCKLAELANGAYNDVVFMLGNCIPAATIVQLLAYKRILTFKYCNPHYGGSFSVNDIAGKVIRLTSGCVSRCNEPVVCQITTCPIPIVPNPTTTTTTTSAIICEFSGDIICIIPTTTTTTTTILPDCRVEGCFQVREVPPPPQCEEPFNTNNPEGFPNGITGNGTKTLTNGVVLTTTYTGPPISPTLLTDPGTEEVCDGALVNTYNTSDKTQFPLLVGGELTLEFDPPVVSIALISAGYGYSSFLGDVETVTVGCLDPIIGQTLLSCTPNEVEATYETTQVNQNQVNLTGVQFSPSLQSGITVISPEAGGISRLVLSNNTDLPLAGVVFDLYACGGVAPTTTTTTTVAPEDTSCTDGLDVAFVVDYTQSMGDIIDNVKLGIGGIVNAIYTQSGAGGYRLALISADENANAFPNYLNCSDYINLPNVQKIINGPNPSMDPANTGDLDVYQFITAWELFGDNNQATFNQQLQKLNGGVDGTCIQMGAGLYASEPTDYAAKLVTESNFAGAFRANVAKHIVILTDQLPGSTRDYFDVVTWQGIQNMITYAQANGIKYFVLGEGVDKVGGGQGSSPVVDGIYPWRELAEQTGGGWSNNASSAEIQQQIIAGCNSTTTTTTTAPPETWNPNTYFVFNIDTSSSFFYDTQRISDVSSCSIVRATLEEYYDGSNTDFVLFEGTSQDDMIYIDDVNGETLNSRFFLKVGMEVTGQGVPSGTEIVNLNGVIITVNNSITTSINSVLTFKLSSSAKTADYNNEGNLRNILQDYYATGLTEGEGNTDPATNGSDAFDSHLIYASDRTEHQIKYLANAGNNNALPIDTSPGGKFEGADNIIFQSFGDSSIAYTGQFSDWDNRQTQTDPNITDDVTFVKTTISDLETAAGNTTIYRGIFYTMSGSASREDYEELSTGLESGANAENEMYAYTNEQLLVAESNGEPTRITYVRNVPSYPQPNEWFETIKNALNQLGYNL</sequence>
<dbReference type="SUPFAM" id="SSF53300">
    <property type="entry name" value="vWA-like"/>
    <property type="match status" value="1"/>
</dbReference>
<feature type="domain" description="VWFA" evidence="1">
    <location>
        <begin position="380"/>
        <end position="581"/>
    </location>
</feature>
<reference evidence="2" key="1">
    <citation type="submission" date="2020-08" db="EMBL/GenBank/DDBJ databases">
        <title>Bridging the membrane lipid divide: bacteria of the FCB group superphylum have the potential to synthesize archaeal ether lipids.</title>
        <authorList>
            <person name="Villanueva L."/>
            <person name="von Meijenfeldt F.A.B."/>
            <person name="Westbye A.B."/>
            <person name="Yadav S."/>
            <person name="Hopmans E.C."/>
            <person name="Dutilh B.E."/>
            <person name="Sinninghe Damste J.S."/>
        </authorList>
    </citation>
    <scope>NUCLEOTIDE SEQUENCE</scope>
    <source>
        <strain evidence="2">NIOZ-UU157</strain>
    </source>
</reference>
<organism evidence="2">
    <name type="scientific">Virus NIOZ-UU157</name>
    <dbReference type="NCBI Taxonomy" id="2763269"/>
    <lineage>
        <taxon>Viruses</taxon>
    </lineage>
</organism>
<evidence type="ECO:0000313" key="2">
    <source>
        <dbReference type="EMBL" id="QPI16381.1"/>
    </source>
</evidence>
<evidence type="ECO:0000259" key="1">
    <source>
        <dbReference type="PROSITE" id="PS50234"/>
    </source>
</evidence>
<protein>
    <recommendedName>
        <fullName evidence="1">VWFA domain-containing protein</fullName>
    </recommendedName>
</protein>
<gene>
    <name evidence="2" type="ORF">NIOZUU157_00272</name>
</gene>
<dbReference type="Gene3D" id="3.40.50.410">
    <property type="entry name" value="von Willebrand factor, type A domain"/>
    <property type="match status" value="1"/>
</dbReference>
<name>A0A7S9SU38_9VIRU</name>
<proteinExistence type="predicted"/>
<dbReference type="InterPro" id="IPR036465">
    <property type="entry name" value="vWFA_dom_sf"/>
</dbReference>
<dbReference type="EMBL" id="MW030560">
    <property type="protein sequence ID" value="QPI16381.1"/>
    <property type="molecule type" value="Genomic_DNA"/>
</dbReference>
<accession>A0A7S9SU38</accession>